<gene>
    <name evidence="2" type="ORF">IMSHALPRED_002053</name>
</gene>
<evidence type="ECO:0000256" key="1">
    <source>
        <dbReference type="SAM" id="MobiDB-lite"/>
    </source>
</evidence>
<evidence type="ECO:0000313" key="2">
    <source>
        <dbReference type="EMBL" id="CAF9940505.1"/>
    </source>
</evidence>
<organism evidence="2 3">
    <name type="scientific">Imshaugia aleurites</name>
    <dbReference type="NCBI Taxonomy" id="172621"/>
    <lineage>
        <taxon>Eukaryota</taxon>
        <taxon>Fungi</taxon>
        <taxon>Dikarya</taxon>
        <taxon>Ascomycota</taxon>
        <taxon>Pezizomycotina</taxon>
        <taxon>Lecanoromycetes</taxon>
        <taxon>OSLEUM clade</taxon>
        <taxon>Lecanoromycetidae</taxon>
        <taxon>Lecanorales</taxon>
        <taxon>Lecanorineae</taxon>
        <taxon>Parmeliaceae</taxon>
        <taxon>Imshaugia</taxon>
    </lineage>
</organism>
<protein>
    <submittedName>
        <fullName evidence="2">Uncharacterized protein</fullName>
    </submittedName>
</protein>
<keyword evidence="3" id="KW-1185">Reference proteome</keyword>
<dbReference type="Proteomes" id="UP000664534">
    <property type="component" value="Unassembled WGS sequence"/>
</dbReference>
<evidence type="ECO:0000313" key="3">
    <source>
        <dbReference type="Proteomes" id="UP000664534"/>
    </source>
</evidence>
<comment type="caution">
    <text evidence="2">The sequence shown here is derived from an EMBL/GenBank/DDBJ whole genome shotgun (WGS) entry which is preliminary data.</text>
</comment>
<feature type="region of interest" description="Disordered" evidence="1">
    <location>
        <begin position="181"/>
        <end position="200"/>
    </location>
</feature>
<feature type="region of interest" description="Disordered" evidence="1">
    <location>
        <begin position="150"/>
        <end position="171"/>
    </location>
</feature>
<dbReference type="OrthoDB" id="4851849at2759"/>
<feature type="compositionally biased region" description="Basic and acidic residues" evidence="1">
    <location>
        <begin position="150"/>
        <end position="164"/>
    </location>
</feature>
<proteinExistence type="predicted"/>
<dbReference type="EMBL" id="CAJPDT010000132">
    <property type="protein sequence ID" value="CAF9940505.1"/>
    <property type="molecule type" value="Genomic_DNA"/>
</dbReference>
<accession>A0A8H3PHL9</accession>
<name>A0A8H3PHL9_9LECA</name>
<sequence length="325" mass="35745">MSAEYGPSGPATIVVVGNHAKMMEATKTNPYLAKLMPNIPVSGTKEQNHAGYPELENKAESKHIKDSVRECIKLIENSVRGLEESYEAGGKTTPPQKGVEINVVGHMNTATPQNGVPSGQFKGRLKGRARKEARLHKRCSANACVAYTKPAEDEKKASASDPRKAVSSVQVEQVRSTRALSALMPEMTPTGNDEEASSSDNGLVFLDTATIAAATTTAEKLKEAVDADLFPSDPMTREHFGFSKVNTIEEETYLFGLYQGLLIHLPNPPCAETVQGWQEQNKIAEGIYNSYKNQHGRSWYFDRFKKHKHFVDQTYVNPKSPVSHP</sequence>
<dbReference type="AlphaFoldDB" id="A0A8H3PHL9"/>
<reference evidence="2" key="1">
    <citation type="submission" date="2021-03" db="EMBL/GenBank/DDBJ databases">
        <authorList>
            <person name="Tagirdzhanova G."/>
        </authorList>
    </citation>
    <scope>NUCLEOTIDE SEQUENCE</scope>
</reference>